<dbReference type="Gene3D" id="2.40.50.1070">
    <property type="match status" value="1"/>
</dbReference>
<feature type="non-terminal residue" evidence="4">
    <location>
        <position position="97"/>
    </location>
</feature>
<keyword evidence="1" id="KW-0489">Methyltransferase</keyword>
<name>A0A061RRS2_9CHLO</name>
<dbReference type="EMBL" id="GBEZ01011145">
    <property type="protein sequence ID" value="JAC74613.1"/>
    <property type="molecule type" value="Transcribed_RNA"/>
</dbReference>
<evidence type="ECO:0000313" key="4">
    <source>
        <dbReference type="EMBL" id="JAC74613.1"/>
    </source>
</evidence>
<gene>
    <name evidence="4" type="ORF">TSPGSL018_25464</name>
</gene>
<evidence type="ECO:0000256" key="1">
    <source>
        <dbReference type="ARBA" id="ARBA00022603"/>
    </source>
</evidence>
<protein>
    <submittedName>
        <fullName evidence="4">Uncharacterized protein</fullName>
    </submittedName>
</protein>
<dbReference type="Gene3D" id="3.40.50.150">
    <property type="entry name" value="Vaccinia Virus protein VP39"/>
    <property type="match status" value="1"/>
</dbReference>
<evidence type="ECO:0000256" key="2">
    <source>
        <dbReference type="ARBA" id="ARBA00022679"/>
    </source>
</evidence>
<dbReference type="GO" id="GO:0006396">
    <property type="term" value="P:RNA processing"/>
    <property type="evidence" value="ECO:0007669"/>
    <property type="project" value="InterPro"/>
</dbReference>
<organism evidence="4">
    <name type="scientific">Tetraselmis sp. GSL018</name>
    <dbReference type="NCBI Taxonomy" id="582737"/>
    <lineage>
        <taxon>Eukaryota</taxon>
        <taxon>Viridiplantae</taxon>
        <taxon>Chlorophyta</taxon>
        <taxon>core chlorophytes</taxon>
        <taxon>Chlorodendrophyceae</taxon>
        <taxon>Chlorodendrales</taxon>
        <taxon>Chlorodendraceae</taxon>
        <taxon>Tetraselmis</taxon>
    </lineage>
</organism>
<feature type="non-terminal residue" evidence="4">
    <location>
        <position position="1"/>
    </location>
</feature>
<proteinExistence type="predicted"/>
<dbReference type="GO" id="GO:0008173">
    <property type="term" value="F:RNA methyltransferase activity"/>
    <property type="evidence" value="ECO:0007669"/>
    <property type="project" value="InterPro"/>
</dbReference>
<dbReference type="InterPro" id="IPR029063">
    <property type="entry name" value="SAM-dependent_MTases_sf"/>
</dbReference>
<keyword evidence="3" id="KW-0949">S-adenosyl-L-methionine</keyword>
<reference evidence="4" key="1">
    <citation type="submission" date="2014-05" db="EMBL/GenBank/DDBJ databases">
        <title>The transcriptome of the halophilic microalga Tetraselmis sp. GSL018 isolated from the Great Salt Lake, Utah.</title>
        <authorList>
            <person name="Jinkerson R.E."/>
            <person name="D'Adamo S."/>
            <person name="Posewitz M.C."/>
        </authorList>
    </citation>
    <scope>NUCLEOTIDE SEQUENCE</scope>
    <source>
        <strain evidence="4">GSL018</strain>
    </source>
</reference>
<keyword evidence="2" id="KW-0808">Transferase</keyword>
<sequence>DISRNRNKISLRTASSETILSKHSTNIKASVLGMPSAANNPQKGLLPEVEPDNYEVQLEEKLDKVVQKFDKYGMPKPEVHRSAPQHYRNRAEFRVWH</sequence>
<dbReference type="AlphaFoldDB" id="A0A061RRS2"/>
<evidence type="ECO:0000256" key="3">
    <source>
        <dbReference type="ARBA" id="ARBA00022691"/>
    </source>
</evidence>
<dbReference type="Pfam" id="PF05958">
    <property type="entry name" value="tRNA_U5-meth_tr"/>
    <property type="match status" value="1"/>
</dbReference>
<dbReference type="GO" id="GO:0032259">
    <property type="term" value="P:methylation"/>
    <property type="evidence" value="ECO:0007669"/>
    <property type="project" value="UniProtKB-KW"/>
</dbReference>
<accession>A0A061RRS2</accession>
<dbReference type="InterPro" id="IPR010280">
    <property type="entry name" value="U5_MeTrfase_fam"/>
</dbReference>